<dbReference type="GO" id="GO:0000302">
    <property type="term" value="P:response to reactive oxygen species"/>
    <property type="evidence" value="ECO:0007669"/>
    <property type="project" value="TreeGrafter"/>
</dbReference>
<keyword evidence="3 5" id="KW-0560">Oxidoreductase</keyword>
<dbReference type="SUPFAM" id="SSF48113">
    <property type="entry name" value="Heme-dependent peroxidases"/>
    <property type="match status" value="1"/>
</dbReference>
<dbReference type="PANTHER" id="PTHR31356">
    <property type="entry name" value="THYLAKOID LUMENAL 29 KDA PROTEIN, CHLOROPLASTIC-RELATED"/>
    <property type="match status" value="1"/>
</dbReference>
<keyword evidence="1 5" id="KW-0575">Peroxidase</keyword>
<dbReference type="InterPro" id="IPR044831">
    <property type="entry name" value="Ccp1-like"/>
</dbReference>
<dbReference type="EMBL" id="MU006788">
    <property type="protein sequence ID" value="KAF2638855.1"/>
    <property type="molecule type" value="Genomic_DNA"/>
</dbReference>
<dbReference type="EC" id="1.11.1.-" evidence="5"/>
<dbReference type="GO" id="GO:0020037">
    <property type="term" value="F:heme binding"/>
    <property type="evidence" value="ECO:0007669"/>
    <property type="project" value="UniProtKB-UniRule"/>
</dbReference>
<dbReference type="OrthoDB" id="5985073at2759"/>
<evidence type="ECO:0000256" key="2">
    <source>
        <dbReference type="ARBA" id="ARBA00022617"/>
    </source>
</evidence>
<dbReference type="Gene3D" id="1.10.520.10">
    <property type="match status" value="1"/>
</dbReference>
<keyword evidence="2" id="KW-0408">Iron</keyword>
<sequence length="544" mass="58938">MKTVTLATLAALPHTLLAADYVWPGEHDHMEDLYMLQSGFSRFGFIDGILTCGFNQGVPGRQNAAEWIRTAYHDMATYDTDTGLGGIDASIMFETNREENKGTAFDNTFGHLASFYSVKSGGADLLALAVVGSMAACNGYEIPLRVGRVDATEAGQAGVPEPQQDLATHTEKFKKQGFNQTEMIELVACGHTLGGVHGANFPEITHDNTTGQVSHFEYGDSNAEFDNTVVTEYLSGNTSNLLVAGTNDTLNSDKRIFSADGNATMEKLADTKYFQTRCQDVMTKMIDTVPKDIVLSEPLKAIEVKPYINLLALNSNSTIDFSGYVRVRYGKGAVHPSADDLSAFLTYKDRSGKNVTEPITTTRPNWQSGTATGFGGGYSFVFFEWTTQIDADAGISGFHIHLTTTSTGTTEVYDNVGNTYPVKDTVLYQMKQSCSLYVLNSTTNAYDGQMTITAAVRSDSVADLNMHFASKVARPGVILGRFETQVEPFVATGKSMAGYDLYKVDGMPINSDSGSTSFDISLGDEMAVEFVRTTALTGQECAEL</sequence>
<evidence type="ECO:0000256" key="3">
    <source>
        <dbReference type="ARBA" id="ARBA00023002"/>
    </source>
</evidence>
<organism evidence="7 8">
    <name type="scientific">Massarina eburnea CBS 473.64</name>
    <dbReference type="NCBI Taxonomy" id="1395130"/>
    <lineage>
        <taxon>Eukaryota</taxon>
        <taxon>Fungi</taxon>
        <taxon>Dikarya</taxon>
        <taxon>Ascomycota</taxon>
        <taxon>Pezizomycotina</taxon>
        <taxon>Dothideomycetes</taxon>
        <taxon>Pleosporomycetidae</taxon>
        <taxon>Pleosporales</taxon>
        <taxon>Massarineae</taxon>
        <taxon>Massarinaceae</taxon>
        <taxon>Massarina</taxon>
    </lineage>
</organism>
<reference evidence="7" key="1">
    <citation type="journal article" date="2020" name="Stud. Mycol.">
        <title>101 Dothideomycetes genomes: a test case for predicting lifestyles and emergence of pathogens.</title>
        <authorList>
            <person name="Haridas S."/>
            <person name="Albert R."/>
            <person name="Binder M."/>
            <person name="Bloem J."/>
            <person name="Labutti K."/>
            <person name="Salamov A."/>
            <person name="Andreopoulos B."/>
            <person name="Baker S."/>
            <person name="Barry K."/>
            <person name="Bills G."/>
            <person name="Bluhm B."/>
            <person name="Cannon C."/>
            <person name="Castanera R."/>
            <person name="Culley D."/>
            <person name="Daum C."/>
            <person name="Ezra D."/>
            <person name="Gonzalez J."/>
            <person name="Henrissat B."/>
            <person name="Kuo A."/>
            <person name="Liang C."/>
            <person name="Lipzen A."/>
            <person name="Lutzoni F."/>
            <person name="Magnuson J."/>
            <person name="Mondo S."/>
            <person name="Nolan M."/>
            <person name="Ohm R."/>
            <person name="Pangilinan J."/>
            <person name="Park H.-J."/>
            <person name="Ramirez L."/>
            <person name="Alfaro M."/>
            <person name="Sun H."/>
            <person name="Tritt A."/>
            <person name="Yoshinaga Y."/>
            <person name="Zwiers L.-H."/>
            <person name="Turgeon B."/>
            <person name="Goodwin S."/>
            <person name="Spatafora J."/>
            <person name="Crous P."/>
            <person name="Grigoriev I."/>
        </authorList>
    </citation>
    <scope>NUCLEOTIDE SEQUENCE</scope>
    <source>
        <strain evidence="7">CBS 473.64</strain>
    </source>
</reference>
<dbReference type="PROSITE" id="PS50873">
    <property type="entry name" value="PEROXIDASE_4"/>
    <property type="match status" value="1"/>
</dbReference>
<evidence type="ECO:0000256" key="1">
    <source>
        <dbReference type="ARBA" id="ARBA00022559"/>
    </source>
</evidence>
<comment type="similarity">
    <text evidence="4">Belongs to the peroxidase family.</text>
</comment>
<evidence type="ECO:0000256" key="5">
    <source>
        <dbReference type="RuleBase" id="RU363051"/>
    </source>
</evidence>
<dbReference type="AlphaFoldDB" id="A0A6A6RUP9"/>
<dbReference type="InterPro" id="IPR002016">
    <property type="entry name" value="Haem_peroxidase"/>
</dbReference>
<dbReference type="PANTHER" id="PTHR31356:SF53">
    <property type="entry name" value="HEME PEROXIDASE"/>
    <property type="match status" value="1"/>
</dbReference>
<evidence type="ECO:0000259" key="6">
    <source>
        <dbReference type="PROSITE" id="PS50873"/>
    </source>
</evidence>
<dbReference type="Proteomes" id="UP000799753">
    <property type="component" value="Unassembled WGS sequence"/>
</dbReference>
<dbReference type="GO" id="GO:0046872">
    <property type="term" value="F:metal ion binding"/>
    <property type="evidence" value="ECO:0007669"/>
    <property type="project" value="UniProtKB-UniRule"/>
</dbReference>
<keyword evidence="2" id="KW-0349">Heme</keyword>
<evidence type="ECO:0000256" key="4">
    <source>
        <dbReference type="RuleBase" id="RU004241"/>
    </source>
</evidence>
<feature type="signal peptide" evidence="5">
    <location>
        <begin position="1"/>
        <end position="18"/>
    </location>
</feature>
<proteinExistence type="inferred from homology"/>
<evidence type="ECO:0000313" key="7">
    <source>
        <dbReference type="EMBL" id="KAF2638855.1"/>
    </source>
</evidence>
<evidence type="ECO:0000313" key="8">
    <source>
        <dbReference type="Proteomes" id="UP000799753"/>
    </source>
</evidence>
<keyword evidence="2" id="KW-0479">Metal-binding</keyword>
<keyword evidence="5" id="KW-0732">Signal</keyword>
<name>A0A6A6RUP9_9PLEO</name>
<dbReference type="GO" id="GO:0042744">
    <property type="term" value="P:hydrogen peroxide catabolic process"/>
    <property type="evidence" value="ECO:0007669"/>
    <property type="project" value="TreeGrafter"/>
</dbReference>
<accession>A0A6A6RUP9</accession>
<feature type="chain" id="PRO_5025705739" description="Peroxidase" evidence="5">
    <location>
        <begin position="19"/>
        <end position="544"/>
    </location>
</feature>
<dbReference type="GO" id="GO:0034599">
    <property type="term" value="P:cellular response to oxidative stress"/>
    <property type="evidence" value="ECO:0007669"/>
    <property type="project" value="InterPro"/>
</dbReference>
<gene>
    <name evidence="7" type="ORF">P280DRAFT_470878</name>
</gene>
<dbReference type="Pfam" id="PF00141">
    <property type="entry name" value="peroxidase"/>
    <property type="match status" value="1"/>
</dbReference>
<feature type="domain" description="Plant heme peroxidase family profile" evidence="6">
    <location>
        <begin position="123"/>
        <end position="285"/>
    </location>
</feature>
<dbReference type="GO" id="GO:0004601">
    <property type="term" value="F:peroxidase activity"/>
    <property type="evidence" value="ECO:0007669"/>
    <property type="project" value="UniProtKB-KW"/>
</dbReference>
<keyword evidence="8" id="KW-1185">Reference proteome</keyword>
<protein>
    <recommendedName>
        <fullName evidence="5">Peroxidase</fullName>
        <ecNumber evidence="5">1.11.1.-</ecNumber>
    </recommendedName>
</protein>
<dbReference type="InterPro" id="IPR010255">
    <property type="entry name" value="Haem_peroxidase_sf"/>
</dbReference>